<gene>
    <name evidence="1" type="ORF">ETH_00018635</name>
</gene>
<dbReference type="RefSeq" id="XP_013233058.1">
    <property type="nucleotide sequence ID" value="XM_013377604.1"/>
</dbReference>
<dbReference type="EMBL" id="HG675711">
    <property type="protein sequence ID" value="CDJ42308.1"/>
    <property type="molecule type" value="Genomic_DNA"/>
</dbReference>
<reference evidence="1" key="2">
    <citation type="submission" date="2013-10" db="EMBL/GenBank/DDBJ databases">
        <authorList>
            <person name="Aslett M."/>
        </authorList>
    </citation>
    <scope>NUCLEOTIDE SEQUENCE [LARGE SCALE GENOMIC DNA]</scope>
    <source>
        <strain evidence="1">Houghton</strain>
    </source>
</reference>
<keyword evidence="2" id="KW-1185">Reference proteome</keyword>
<evidence type="ECO:0000313" key="2">
    <source>
        <dbReference type="Proteomes" id="UP000030747"/>
    </source>
</evidence>
<dbReference type="GeneID" id="25252860"/>
<organism evidence="1 2">
    <name type="scientific">Eimeria tenella</name>
    <name type="common">Coccidian parasite</name>
    <dbReference type="NCBI Taxonomy" id="5802"/>
    <lineage>
        <taxon>Eukaryota</taxon>
        <taxon>Sar</taxon>
        <taxon>Alveolata</taxon>
        <taxon>Apicomplexa</taxon>
        <taxon>Conoidasida</taxon>
        <taxon>Coccidia</taxon>
        <taxon>Eucoccidiorida</taxon>
        <taxon>Eimeriorina</taxon>
        <taxon>Eimeriidae</taxon>
        <taxon>Eimeria</taxon>
    </lineage>
</organism>
<reference evidence="1" key="1">
    <citation type="submission" date="2013-10" db="EMBL/GenBank/DDBJ databases">
        <title>Genomic analysis of the causative agents of coccidiosis in chickens.</title>
        <authorList>
            <person name="Reid A.J."/>
            <person name="Blake D."/>
            <person name="Billington K."/>
            <person name="Browne H."/>
            <person name="Dunn M."/>
            <person name="Hung S."/>
            <person name="Kawahara F."/>
            <person name="Miranda-Saavedra D."/>
            <person name="Mourier T."/>
            <person name="Nagra H."/>
            <person name="Otto T.D."/>
            <person name="Rawlings N."/>
            <person name="Sanchez A."/>
            <person name="Sanders M."/>
            <person name="Subramaniam C."/>
            <person name="Tay Y."/>
            <person name="Dear P."/>
            <person name="Doerig C."/>
            <person name="Gruber A."/>
            <person name="Parkinson J."/>
            <person name="Shirley M."/>
            <person name="Wan K.L."/>
            <person name="Berriman M."/>
            <person name="Tomley F."/>
            <person name="Pain A."/>
        </authorList>
    </citation>
    <scope>NUCLEOTIDE SEQUENCE [LARGE SCALE GENOMIC DNA]</scope>
    <source>
        <strain evidence="1">Houghton</strain>
    </source>
</reference>
<dbReference type="OrthoDB" id="345264at2759"/>
<evidence type="ECO:0000313" key="1">
    <source>
        <dbReference type="EMBL" id="CDJ42308.1"/>
    </source>
</evidence>
<proteinExistence type="predicted"/>
<dbReference type="VEuPathDB" id="ToxoDB:ETH_00018635"/>
<dbReference type="VEuPathDB" id="ToxoDB:ETH2_1500300"/>
<dbReference type="Proteomes" id="UP000030747">
    <property type="component" value="Unassembled WGS sequence"/>
</dbReference>
<protein>
    <submittedName>
        <fullName evidence="1">Uncharacterized protein</fullName>
    </submittedName>
</protein>
<accession>U6KZF0</accession>
<dbReference type="AlphaFoldDB" id="U6KZF0"/>
<sequence>MRLFVLRRSPASGILSRVAEAPMRNAAIAAETQIFKWPSRQQILEQQGHRTENKSHRTREAQKVEDKIDPGAFRQGLMRIVEWADQGTNWSHRGIVEQEVFVQEGDFFVIADDILFDVVNCDEVRHLFSCCLTSVESKDVTDVSLCIAPSCLPTLLKRLWKQRVPNLHSLLSRMEERQQRLASQAAGRRAVAEALEVCPLDLSIAAGWIRKKPDAEEA</sequence>
<name>U6KZF0_EIMTE</name>